<sequence length="563" mass="62701">MESATVENFNNGGSKMVEIIGENEQPSEDGGGDGSKNGNLRAEIDTSAPFESVKEAVNRFGGIGYWKPIHNNLFEPQLDHNIEEVNIAKLEGQAVALEKELIVKERDTLDVLKELESTKKAVEDLKSKLQKEASEANWSLKTNLNDKNLTLQGKEADKESPGGQVGDLWNSQEGLCPCPSSTPGSILMELKQAKLNLIRTTSDIADIRASVEMFNKKLEKERISLKKTHKRLIQNSSKICSLEQELDQTKLKLQVAKDTECRGDLDKSSDITRVRHHRLSSEAEQFKKMGEAAKLVASRKIKEAARAAEAITLAEIKALSNHGNSSGDLEGKHDVVTLSSEECTSLTCKARDSEERTKKRVIGAMLQVDEANVSKMEILKKVEEATEEVKTCKKSLEEALNRVEAANRGKLAVEESLRRWRSKHGQKRRSINSSTNFKNSYSSHDRRDPRLFDVNGLNLVNDGSTPVLKPTLSIGQILSRKLLSPEDCETGMPGERSSVRRKVSLGQLLRKQNGDPSLSMEVEKESGQKQFSSRRNKKFGFARFSLPLAKQSKKKKKPTLNLR</sequence>
<comment type="caution">
    <text evidence="5">The sequence shown here is derived from an EMBL/GenBank/DDBJ whole genome shotgun (WGS) entry which is preliminary data.</text>
</comment>
<dbReference type="GO" id="GO:0005829">
    <property type="term" value="C:cytosol"/>
    <property type="evidence" value="ECO:0007669"/>
    <property type="project" value="TreeGrafter"/>
</dbReference>
<keyword evidence="6" id="KW-1185">Reference proteome</keyword>
<accession>A0AAD7KMJ2</accession>
<dbReference type="KEGG" id="qsa:O6P43_034695"/>
<evidence type="ECO:0000256" key="1">
    <source>
        <dbReference type="ARBA" id="ARBA00005485"/>
    </source>
</evidence>
<feature type="coiled-coil region" evidence="3">
    <location>
        <begin position="368"/>
        <end position="402"/>
    </location>
</feature>
<organism evidence="5 6">
    <name type="scientific">Quillaja saponaria</name>
    <name type="common">Soap bark tree</name>
    <dbReference type="NCBI Taxonomy" id="32244"/>
    <lineage>
        <taxon>Eukaryota</taxon>
        <taxon>Viridiplantae</taxon>
        <taxon>Streptophyta</taxon>
        <taxon>Embryophyta</taxon>
        <taxon>Tracheophyta</taxon>
        <taxon>Spermatophyta</taxon>
        <taxon>Magnoliopsida</taxon>
        <taxon>eudicotyledons</taxon>
        <taxon>Gunneridae</taxon>
        <taxon>Pentapetalae</taxon>
        <taxon>rosids</taxon>
        <taxon>fabids</taxon>
        <taxon>Fabales</taxon>
        <taxon>Quillajaceae</taxon>
        <taxon>Quillaja</taxon>
    </lineage>
</organism>
<evidence type="ECO:0000256" key="2">
    <source>
        <dbReference type="ARBA" id="ARBA00023054"/>
    </source>
</evidence>
<name>A0AAD7KMJ2_QUISA</name>
<feature type="coiled-coil region" evidence="3">
    <location>
        <begin position="80"/>
        <end position="135"/>
    </location>
</feature>
<feature type="compositionally biased region" description="Polar residues" evidence="4">
    <location>
        <begin position="431"/>
        <end position="442"/>
    </location>
</feature>
<feature type="region of interest" description="Disordered" evidence="4">
    <location>
        <begin position="422"/>
        <end position="445"/>
    </location>
</feature>
<dbReference type="Pfam" id="PF05701">
    <property type="entry name" value="WEMBL"/>
    <property type="match status" value="2"/>
</dbReference>
<dbReference type="GO" id="GO:0009904">
    <property type="term" value="P:chloroplast accumulation movement"/>
    <property type="evidence" value="ECO:0007669"/>
    <property type="project" value="TreeGrafter"/>
</dbReference>
<dbReference type="GO" id="GO:0009903">
    <property type="term" value="P:chloroplast avoidance movement"/>
    <property type="evidence" value="ECO:0007669"/>
    <property type="project" value="TreeGrafter"/>
</dbReference>
<comment type="similarity">
    <text evidence="1">Belongs to the WEB family.</text>
</comment>
<proteinExistence type="inferred from homology"/>
<evidence type="ECO:0000256" key="4">
    <source>
        <dbReference type="SAM" id="MobiDB-lite"/>
    </source>
</evidence>
<dbReference type="PANTHER" id="PTHR32054:SF4">
    <property type="entry name" value="OS07G0677900 PROTEIN"/>
    <property type="match status" value="1"/>
</dbReference>
<reference evidence="5" key="1">
    <citation type="journal article" date="2023" name="Science">
        <title>Elucidation of the pathway for biosynthesis of saponin adjuvants from the soapbark tree.</title>
        <authorList>
            <person name="Reed J."/>
            <person name="Orme A."/>
            <person name="El-Demerdash A."/>
            <person name="Owen C."/>
            <person name="Martin L.B.B."/>
            <person name="Misra R.C."/>
            <person name="Kikuchi S."/>
            <person name="Rejzek M."/>
            <person name="Martin A.C."/>
            <person name="Harkess A."/>
            <person name="Leebens-Mack J."/>
            <person name="Louveau T."/>
            <person name="Stephenson M.J."/>
            <person name="Osbourn A."/>
        </authorList>
    </citation>
    <scope>NUCLEOTIDE SEQUENCE</scope>
    <source>
        <strain evidence="5">S10</strain>
    </source>
</reference>
<dbReference type="Proteomes" id="UP001163823">
    <property type="component" value="Unassembled WGS sequence"/>
</dbReference>
<keyword evidence="2 3" id="KW-0175">Coiled coil</keyword>
<feature type="compositionally biased region" description="Basic residues" evidence="4">
    <location>
        <begin position="551"/>
        <end position="563"/>
    </location>
</feature>
<dbReference type="EMBL" id="JARAOO010000101">
    <property type="protein sequence ID" value="KAJ7942257.1"/>
    <property type="molecule type" value="Genomic_DNA"/>
</dbReference>
<gene>
    <name evidence="5" type="ORF">O6P43_034695</name>
</gene>
<protein>
    <submittedName>
        <fullName evidence="5">WEB family protein</fullName>
    </submittedName>
</protein>
<dbReference type="AlphaFoldDB" id="A0AAD7KMJ2"/>
<feature type="compositionally biased region" description="Polar residues" evidence="4">
    <location>
        <begin position="1"/>
        <end position="13"/>
    </location>
</feature>
<evidence type="ECO:0000313" key="6">
    <source>
        <dbReference type="Proteomes" id="UP001163823"/>
    </source>
</evidence>
<feature type="region of interest" description="Disordered" evidence="4">
    <location>
        <begin position="513"/>
        <end position="563"/>
    </location>
</feature>
<evidence type="ECO:0000256" key="3">
    <source>
        <dbReference type="SAM" id="Coils"/>
    </source>
</evidence>
<dbReference type="InterPro" id="IPR008545">
    <property type="entry name" value="Web"/>
</dbReference>
<dbReference type="PANTHER" id="PTHR32054">
    <property type="entry name" value="HEAVY CHAIN, PUTATIVE, EXPRESSED-RELATED-RELATED"/>
    <property type="match status" value="1"/>
</dbReference>
<feature type="region of interest" description="Disordered" evidence="4">
    <location>
        <begin position="1"/>
        <end position="41"/>
    </location>
</feature>
<evidence type="ECO:0000313" key="5">
    <source>
        <dbReference type="EMBL" id="KAJ7942257.1"/>
    </source>
</evidence>